<organism evidence="2 3">
    <name type="scientific">Candidatus Thiothrix singaporensis</name>
    <dbReference type="NCBI Taxonomy" id="2799669"/>
    <lineage>
        <taxon>Bacteria</taxon>
        <taxon>Pseudomonadati</taxon>
        <taxon>Pseudomonadota</taxon>
        <taxon>Gammaproteobacteria</taxon>
        <taxon>Thiotrichales</taxon>
        <taxon>Thiotrichaceae</taxon>
        <taxon>Thiothrix</taxon>
    </lineage>
</organism>
<evidence type="ECO:0000313" key="3">
    <source>
        <dbReference type="Proteomes" id="UP000510621"/>
    </source>
</evidence>
<dbReference type="Proteomes" id="UP000510621">
    <property type="component" value="Chromosome"/>
</dbReference>
<reference evidence="2" key="1">
    <citation type="submission" date="2020-06" db="EMBL/GenBank/DDBJ databases">
        <title>Analysis procedures for assessing recovery of high quality, complete, closed genomes from Nanopore long read metagenome sequencing.</title>
        <authorList>
            <person name="Bessarab I."/>
            <person name="Arumugam K."/>
            <person name="Haryono M."/>
            <person name="Liu X."/>
            <person name="Roy S."/>
            <person name="Zuniga-Montanez R.E."/>
            <person name="Qiu G."/>
            <person name="Drautz-Moses D.I."/>
            <person name="Law Y.Y."/>
            <person name="Wuertz S."/>
            <person name="Lauro F.M."/>
            <person name="Huson D.H."/>
            <person name="Williams R.B."/>
        </authorList>
    </citation>
    <scope>NUCLEOTIDE SEQUENCE [LARGE SCALE GENOMIC DNA]</scope>
    <source>
        <strain evidence="2">SSD2</strain>
    </source>
</reference>
<name>A0A7L6ASY3_9GAMM</name>
<dbReference type="KEGG" id="this:HZT40_12050"/>
<dbReference type="AlphaFoldDB" id="A0A7L6ASY3"/>
<dbReference type="Pfam" id="PF10040">
    <property type="entry name" value="CRISPR_Cas6"/>
    <property type="match status" value="1"/>
</dbReference>
<accession>A0A7L6ASY3</accession>
<feature type="domain" description="CRISPR-associated protein Cas6 C-terminal" evidence="1">
    <location>
        <begin position="184"/>
        <end position="305"/>
    </location>
</feature>
<proteinExistence type="predicted"/>
<gene>
    <name evidence="2" type="primary">cas6</name>
    <name evidence="2" type="ORF">HZT40_12050</name>
</gene>
<dbReference type="EMBL" id="CP059265">
    <property type="protein sequence ID" value="QLQ32195.1"/>
    <property type="molecule type" value="Genomic_DNA"/>
</dbReference>
<keyword evidence="3" id="KW-1185">Reference proteome</keyword>
<evidence type="ECO:0000313" key="2">
    <source>
        <dbReference type="EMBL" id="QLQ32195.1"/>
    </source>
</evidence>
<evidence type="ECO:0000259" key="1">
    <source>
        <dbReference type="Pfam" id="PF10040"/>
    </source>
</evidence>
<sequence length="310" mass="34422">MPIDLPLAIYRFQYETLDDLQLPEHPGVLWHSVFGKALRNLVCVAKGTDCAACMFLHQCDYTHLFLGTRPPDSEIMRKYTTVPTPHVFRPLLEGATELQSGQRLETNVILPGEVNSKLPQLIRALYGAGIGGLGKQRSRIRLHQVTQHTPEGAEKDLLVNGQLVYALPPGQVRCAAAPATARIKLLTPYKPSGKADNGQGVDVGRFLMAIIRRVDLMQYFYSGHKLEADFQHLKALTESVPVLGQALRRHSHERYSAASQQIKDASGYTGQITLDLRGHEELWPFLCIGQWLNVGKNASMGFGRYAVEGL</sequence>
<dbReference type="InterPro" id="IPR019267">
    <property type="entry name" value="CRISPR-assoc_Cas6_C"/>
</dbReference>
<dbReference type="Gene3D" id="3.30.70.1900">
    <property type="match status" value="1"/>
</dbReference>
<protein>
    <submittedName>
        <fullName evidence="2">CRISPR system precrRNA processing endoribonuclease RAMP protein Cas6</fullName>
    </submittedName>
</protein>